<evidence type="ECO:0000313" key="3">
    <source>
        <dbReference type="EMBL" id="KAG5163939.1"/>
    </source>
</evidence>
<protein>
    <recommendedName>
        <fullName evidence="2">KOW domain-containing protein</fullName>
    </recommendedName>
</protein>
<evidence type="ECO:0000256" key="1">
    <source>
        <dbReference type="SAM" id="MobiDB-lite"/>
    </source>
</evidence>
<dbReference type="InterPro" id="IPR005824">
    <property type="entry name" value="KOW"/>
</dbReference>
<dbReference type="InterPro" id="IPR014722">
    <property type="entry name" value="Rib_uL2_dom2"/>
</dbReference>
<dbReference type="AlphaFoldDB" id="A0A8H8CGG2"/>
<comment type="caution">
    <text evidence="3">The sequence shown here is derived from an EMBL/GenBank/DDBJ whole genome shotgun (WGS) entry which is preliminary data.</text>
</comment>
<feature type="region of interest" description="Disordered" evidence="1">
    <location>
        <begin position="197"/>
        <end position="239"/>
    </location>
</feature>
<dbReference type="EMBL" id="JAFIQS010000013">
    <property type="protein sequence ID" value="KAG5163939.1"/>
    <property type="molecule type" value="Genomic_DNA"/>
</dbReference>
<sequence>MANTTQPRLYSRVHQGDRVKITAGEYVGLVGYVRAESDKEMSVYLESQDVTIDIIRHNVRANYLVGDKVRVAQGDNIGMTGVVVEVEGRRVHVVDLVNESEVSVRSELLEFFEEAAQIALRPLKRHKGDIGPRDPNNIYNGKSVAVSGLHSEKGYHGIIKHTHPDGHADVELEAKQQRLQRFPLHDLIILPASENMNSSATQDVDGSRTPPVLSPMRDLSPAWNPASATPEPTEQSSEDLSCLNDDRLHGVRIMLTTTDAGPSAPIMEFTGINDRVVSVKMRGQIVQKCLSQILLVHPTKAGDIVTPRQGPWVGQIFKVREIIEDTCSIHKIPAKKLNKKESHPTMLRIELLCMYLPYR</sequence>
<feature type="domain" description="KOW" evidence="2">
    <location>
        <begin position="62"/>
        <end position="89"/>
    </location>
</feature>
<dbReference type="Gene3D" id="2.30.30.30">
    <property type="match status" value="2"/>
</dbReference>
<feature type="domain" description="KOW" evidence="2">
    <location>
        <begin position="12"/>
        <end position="39"/>
    </location>
</feature>
<evidence type="ECO:0000259" key="2">
    <source>
        <dbReference type="SMART" id="SM00739"/>
    </source>
</evidence>
<name>A0A8H8CGG2_PSICU</name>
<organism evidence="3">
    <name type="scientific">Psilocybe cubensis</name>
    <name type="common">Psychedelic mushroom</name>
    <name type="synonym">Stropharia cubensis</name>
    <dbReference type="NCBI Taxonomy" id="181762"/>
    <lineage>
        <taxon>Eukaryota</taxon>
        <taxon>Fungi</taxon>
        <taxon>Dikarya</taxon>
        <taxon>Basidiomycota</taxon>
        <taxon>Agaricomycotina</taxon>
        <taxon>Agaricomycetes</taxon>
        <taxon>Agaricomycetidae</taxon>
        <taxon>Agaricales</taxon>
        <taxon>Agaricineae</taxon>
        <taxon>Strophariaceae</taxon>
        <taxon>Psilocybe</taxon>
    </lineage>
</organism>
<dbReference type="InterPro" id="IPR008991">
    <property type="entry name" value="Translation_prot_SH3-like_sf"/>
</dbReference>
<proteinExistence type="predicted"/>
<gene>
    <name evidence="3" type="ORF">JR316_011136</name>
</gene>
<accession>A0A8H8CGG2</accession>
<dbReference type="OrthoDB" id="3070974at2759"/>
<dbReference type="SMART" id="SM00739">
    <property type="entry name" value="KOW"/>
    <property type="match status" value="2"/>
</dbReference>
<feature type="compositionally biased region" description="Polar residues" evidence="1">
    <location>
        <begin position="226"/>
        <end position="239"/>
    </location>
</feature>
<reference evidence="3" key="1">
    <citation type="submission" date="2021-02" db="EMBL/GenBank/DDBJ databases">
        <title>Psilocybe cubensis genome.</title>
        <authorList>
            <person name="Mckernan K.J."/>
            <person name="Crawford S."/>
            <person name="Trippe A."/>
            <person name="Kane L.T."/>
            <person name="Mclaughlin S."/>
        </authorList>
    </citation>
    <scope>NUCLEOTIDE SEQUENCE [LARGE SCALE GENOMIC DNA]</scope>
    <source>
        <strain evidence="3">MGC-MH-2018</strain>
    </source>
</reference>
<dbReference type="SUPFAM" id="SSF50104">
    <property type="entry name" value="Translation proteins SH3-like domain"/>
    <property type="match status" value="1"/>
</dbReference>